<accession>A0A364KZD1</accession>
<sequence>MGVIRDILSTALGSDQVKNGFNSRFSPSSDQYSTNQCQSSSLRQNLPNQVDYNMGRDMRMQTQSPNYASSRNPIYDRQYYSRQDNEEDHNYDHIFGAVPPYSESTKYQSSTEDQGASGVRRKYNSNGGSTCHGQVHSRRTKSRPLALPQIDYGDGQPFLRGYSQELGQSGISFEDFMQALDAINVAIIPNPEAAIFQKGANIAGWFLPGAASIGLTIGQIGVGLGTAMGHSSTVAKALSKANMEIFVPNGLEICIARTKDVDAEVGIAPSESRGIVSLSPDERVAWYGDLLAPLTIVLPPLQDSGRQDAIAALGQRFGDKSTEKKVRKAQKKLEKGDTKQFASLEGDLKWTNLSFCDGSLAESIARE</sequence>
<dbReference type="RefSeq" id="XP_040733426.1">
    <property type="nucleotide sequence ID" value="XM_040877341.1"/>
</dbReference>
<dbReference type="OrthoDB" id="3068835at2759"/>
<reference evidence="2 3" key="1">
    <citation type="journal article" date="2017" name="Biotechnol. Biofuels">
        <title>Differential beta-glucosidase expression as a function of carbon source availability in Talaromyces amestolkiae: a genomic and proteomic approach.</title>
        <authorList>
            <person name="de Eugenio L.I."/>
            <person name="Mendez-Liter J.A."/>
            <person name="Nieto-Dominguez M."/>
            <person name="Alonso L."/>
            <person name="Gil-Munoz J."/>
            <person name="Barriuso J."/>
            <person name="Prieto A."/>
            <person name="Martinez M.J."/>
        </authorList>
    </citation>
    <scope>NUCLEOTIDE SEQUENCE [LARGE SCALE GENOMIC DNA]</scope>
    <source>
        <strain evidence="2 3">CIB</strain>
    </source>
</reference>
<dbReference type="PANTHER" id="PTHR38887">
    <property type="entry name" value="CHROMOSOME 21, WHOLE GENOME SHOTGUN SEQUENCE"/>
    <property type="match status" value="1"/>
</dbReference>
<dbReference type="GeneID" id="63794138"/>
<evidence type="ECO:0000313" key="3">
    <source>
        <dbReference type="Proteomes" id="UP000249363"/>
    </source>
</evidence>
<organism evidence="2 3">
    <name type="scientific">Talaromyces amestolkiae</name>
    <dbReference type="NCBI Taxonomy" id="1196081"/>
    <lineage>
        <taxon>Eukaryota</taxon>
        <taxon>Fungi</taxon>
        <taxon>Dikarya</taxon>
        <taxon>Ascomycota</taxon>
        <taxon>Pezizomycotina</taxon>
        <taxon>Eurotiomycetes</taxon>
        <taxon>Eurotiomycetidae</taxon>
        <taxon>Eurotiales</taxon>
        <taxon>Trichocomaceae</taxon>
        <taxon>Talaromyces</taxon>
        <taxon>Talaromyces sect. Talaromyces</taxon>
    </lineage>
</organism>
<keyword evidence="3" id="KW-1185">Reference proteome</keyword>
<name>A0A364KZD1_TALAM</name>
<dbReference type="PANTHER" id="PTHR38887:SF1">
    <property type="entry name" value="RAS MODIFICATION PROTEIN ERF4"/>
    <property type="match status" value="1"/>
</dbReference>
<proteinExistence type="predicted"/>
<feature type="compositionally biased region" description="Polar residues" evidence="1">
    <location>
        <begin position="102"/>
        <end position="114"/>
    </location>
</feature>
<dbReference type="InterPro" id="IPR053221">
    <property type="entry name" value="Burnettramic_acid_biosynth"/>
</dbReference>
<dbReference type="Proteomes" id="UP000249363">
    <property type="component" value="Unassembled WGS sequence"/>
</dbReference>
<gene>
    <name evidence="2" type="ORF">BHQ10_004922</name>
</gene>
<dbReference type="AlphaFoldDB" id="A0A364KZD1"/>
<protein>
    <submittedName>
        <fullName evidence="2">Uncharacterized protein</fullName>
    </submittedName>
</protein>
<evidence type="ECO:0000313" key="2">
    <source>
        <dbReference type="EMBL" id="RAO68910.1"/>
    </source>
</evidence>
<feature type="region of interest" description="Disordered" evidence="1">
    <location>
        <begin position="99"/>
        <end position="146"/>
    </location>
</feature>
<dbReference type="EMBL" id="MIKG01000008">
    <property type="protein sequence ID" value="RAO68910.1"/>
    <property type="molecule type" value="Genomic_DNA"/>
</dbReference>
<evidence type="ECO:0000256" key="1">
    <source>
        <dbReference type="SAM" id="MobiDB-lite"/>
    </source>
</evidence>
<comment type="caution">
    <text evidence="2">The sequence shown here is derived from an EMBL/GenBank/DDBJ whole genome shotgun (WGS) entry which is preliminary data.</text>
</comment>